<evidence type="ECO:0000313" key="1">
    <source>
        <dbReference type="EMBL" id="PKI33521.1"/>
    </source>
</evidence>
<comment type="caution">
    <text evidence="1">The sequence shown here is derived from an EMBL/GenBank/DDBJ whole genome shotgun (WGS) entry which is preliminary data.</text>
</comment>
<accession>A0A2I0HPA1</accession>
<reference evidence="1 2" key="1">
    <citation type="submission" date="2017-11" db="EMBL/GenBank/DDBJ databases">
        <title>De-novo sequencing of pomegranate (Punica granatum L.) genome.</title>
        <authorList>
            <person name="Akparov Z."/>
            <person name="Amiraslanov A."/>
            <person name="Hajiyeva S."/>
            <person name="Abbasov M."/>
            <person name="Kaur K."/>
            <person name="Hamwieh A."/>
            <person name="Solovyev V."/>
            <person name="Salamov A."/>
            <person name="Braich B."/>
            <person name="Kosarev P."/>
            <person name="Mahmoud A."/>
            <person name="Hajiyev E."/>
            <person name="Babayeva S."/>
            <person name="Izzatullayeva V."/>
            <person name="Mammadov A."/>
            <person name="Mammadov A."/>
            <person name="Sharifova S."/>
            <person name="Ojaghi J."/>
            <person name="Eynullazada K."/>
            <person name="Bayramov B."/>
            <person name="Abdulazimova A."/>
            <person name="Shahmuradov I."/>
        </authorList>
    </citation>
    <scope>NUCLEOTIDE SEQUENCE [LARGE SCALE GENOMIC DNA]</scope>
    <source>
        <strain evidence="2">cv. AG2017</strain>
        <tissue evidence="1">Leaf</tissue>
    </source>
</reference>
<protein>
    <submittedName>
        <fullName evidence="1">Uncharacterized protein</fullName>
    </submittedName>
</protein>
<dbReference type="AlphaFoldDB" id="A0A2I0HPA1"/>
<evidence type="ECO:0000313" key="2">
    <source>
        <dbReference type="Proteomes" id="UP000233551"/>
    </source>
</evidence>
<organism evidence="1 2">
    <name type="scientific">Punica granatum</name>
    <name type="common">Pomegranate</name>
    <dbReference type="NCBI Taxonomy" id="22663"/>
    <lineage>
        <taxon>Eukaryota</taxon>
        <taxon>Viridiplantae</taxon>
        <taxon>Streptophyta</taxon>
        <taxon>Embryophyta</taxon>
        <taxon>Tracheophyta</taxon>
        <taxon>Spermatophyta</taxon>
        <taxon>Magnoliopsida</taxon>
        <taxon>eudicotyledons</taxon>
        <taxon>Gunneridae</taxon>
        <taxon>Pentapetalae</taxon>
        <taxon>rosids</taxon>
        <taxon>malvids</taxon>
        <taxon>Myrtales</taxon>
        <taxon>Lythraceae</taxon>
        <taxon>Punica</taxon>
    </lineage>
</organism>
<dbReference type="Proteomes" id="UP000233551">
    <property type="component" value="Unassembled WGS sequence"/>
</dbReference>
<dbReference type="EMBL" id="PGOL01006560">
    <property type="protein sequence ID" value="PKI33521.1"/>
    <property type="molecule type" value="Genomic_DNA"/>
</dbReference>
<gene>
    <name evidence="1" type="ORF">CRG98_046077</name>
</gene>
<sequence length="74" mass="8016">MANGQLICGCESIKYCKSIWPVPAGSCNSTYWNLCFHGLVACSWSNSGARQGGLHLNLLVKKLGMLGWVWSGPD</sequence>
<keyword evidence="2" id="KW-1185">Reference proteome</keyword>
<proteinExistence type="predicted"/>
<name>A0A2I0HPA1_PUNGR</name>